<dbReference type="Pfam" id="PF00218">
    <property type="entry name" value="IGPS"/>
    <property type="match status" value="1"/>
</dbReference>
<dbReference type="CDD" id="cd01743">
    <property type="entry name" value="GATase1_Anthranilate_Synthase"/>
    <property type="match status" value="1"/>
</dbReference>
<comment type="catalytic activity">
    <reaction evidence="15 16">
        <text>chorismate + L-glutamine = anthranilate + pyruvate + L-glutamate + H(+)</text>
        <dbReference type="Rhea" id="RHEA:21732"/>
        <dbReference type="ChEBI" id="CHEBI:15361"/>
        <dbReference type="ChEBI" id="CHEBI:15378"/>
        <dbReference type="ChEBI" id="CHEBI:16567"/>
        <dbReference type="ChEBI" id="CHEBI:29748"/>
        <dbReference type="ChEBI" id="CHEBI:29985"/>
        <dbReference type="ChEBI" id="CHEBI:58359"/>
        <dbReference type="EC" id="4.1.3.27"/>
    </reaction>
</comment>
<dbReference type="EC" id="5.3.1.24" evidence="16"/>
<evidence type="ECO:0000256" key="14">
    <source>
        <dbReference type="ARBA" id="ARBA00023268"/>
    </source>
</evidence>
<evidence type="ECO:0000313" key="21">
    <source>
        <dbReference type="EMBL" id="PAV24156.1"/>
    </source>
</evidence>
<comment type="catalytic activity">
    <reaction evidence="2 16">
        <text>1-(2-carboxyphenylamino)-1-deoxy-D-ribulose 5-phosphate + H(+) = (1S,2R)-1-C-(indol-3-yl)glycerol 3-phosphate + CO2 + H2O</text>
        <dbReference type="Rhea" id="RHEA:23476"/>
        <dbReference type="ChEBI" id="CHEBI:15377"/>
        <dbReference type="ChEBI" id="CHEBI:15378"/>
        <dbReference type="ChEBI" id="CHEBI:16526"/>
        <dbReference type="ChEBI" id="CHEBI:58613"/>
        <dbReference type="ChEBI" id="CHEBI:58866"/>
        <dbReference type="EC" id="4.1.1.48"/>
    </reaction>
</comment>
<evidence type="ECO:0000256" key="2">
    <source>
        <dbReference type="ARBA" id="ARBA00001633"/>
    </source>
</evidence>
<keyword evidence="8 16" id="KW-0210">Decarboxylase</keyword>
<evidence type="ECO:0000256" key="16">
    <source>
        <dbReference type="PIRNR" id="PIRNR001382"/>
    </source>
</evidence>
<dbReference type="PANTHER" id="PTHR22854">
    <property type="entry name" value="TRYPTOPHAN BIOSYNTHESIS PROTEIN"/>
    <property type="match status" value="1"/>
</dbReference>
<feature type="domain" description="N-(5'phosphoribosyl) anthranilate isomerase (PRAI)" evidence="20">
    <location>
        <begin position="767"/>
        <end position="817"/>
    </location>
</feature>
<feature type="domain" description="N-(5'phosphoribosyl) anthranilate isomerase (PRAI)" evidence="20">
    <location>
        <begin position="619"/>
        <end position="713"/>
    </location>
</feature>
<evidence type="ECO:0000313" key="22">
    <source>
        <dbReference type="Proteomes" id="UP000217199"/>
    </source>
</evidence>
<keyword evidence="13 16" id="KW-0456">Lyase</keyword>
<sequence length="869" mass="94054">MALPESLRGPIECLMIDNFDSFTWNLYQSLSLLGVEVTVIRNDAIDVSMLPHLDLKRLIISPGPGHPQRDSGISRDAVRFFTGKIPILGVCMGLEVVVDVFGGEIAYAGEIKHGKLSPIRHDGRGIFNGLPQSFMSTRYHSLSASVKTIPDVLAITAATEESGVIMGVRHRQFTIEAVQYHPESVLSEEGDTLLQNFLNLRGGTWDENPAVRVTDLSLPPFPIDGPKGVSSGQSSQASTSKLPTILEKIHTQRLKDIEIAKNTPGTSPEDLETMLSLNLSPPLIDFVDRLRTTPETSPALMAEIKRASPSKGPIALKANAAQQALTYAIAGASVVSVLTEPTWFKGSLLDMRLVRQALDALPNRPAVLRKDFIVDEYQITEARLHGADTVLLIVAMLPVPRLRALYSYAKRLGMEPLVEVNNAAEMEAALSLGARVIGVNNRNLHSFEVDMGTTSRLVDMVRGKDVILCALSGISGPTDVRTYAEQGVSAVLVGEALMKAKDTRAFIQELLGWSLPLDIPKKEAPLVKICGVRTVEEALAVTAAGADLLGLMFVPSSKRRISLDVACRISHAIHAKRAQVDSERSFASIEQLESKGQTRNTPWFITHATRLSHNLQSGHSRPQVVGVFQDQPLEYILEVVAIAQLDAVQLHGSEPLHWANHIPVPVIRVFHVGSESKEIKGITRPGLHKFVLLDAMRSDGLSGGSGKTFDWEFARIVVNTGEVSSVLPTKSLSSNGSLASPDNNQEVGSEPPTPLASTYNLSKRSTRLPIILAGGLTPENITEAVARVRPWAVDVSGGVETSDGSSKDIEKVVNFIRAAKGQALDQALSDLHALAQTQTPRVSTDGYTTSDASEELFESAESPLEERSS</sequence>
<evidence type="ECO:0000256" key="7">
    <source>
        <dbReference type="ARBA" id="ARBA00022605"/>
    </source>
</evidence>
<evidence type="ECO:0000259" key="18">
    <source>
        <dbReference type="Pfam" id="PF00117"/>
    </source>
</evidence>
<evidence type="ECO:0000256" key="12">
    <source>
        <dbReference type="ARBA" id="ARBA00023235"/>
    </source>
</evidence>
<evidence type="ECO:0000256" key="8">
    <source>
        <dbReference type="ARBA" id="ARBA00022793"/>
    </source>
</evidence>
<evidence type="ECO:0000256" key="4">
    <source>
        <dbReference type="ARBA" id="ARBA00004664"/>
    </source>
</evidence>
<dbReference type="InterPro" id="IPR016302">
    <property type="entry name" value="Anthranilate_synth_II"/>
</dbReference>
<dbReference type="InterPro" id="IPR013785">
    <property type="entry name" value="Aldolase_TIM"/>
</dbReference>
<dbReference type="InParanoid" id="A0A286UX44"/>
<dbReference type="PIRSF" id="PIRSF001382">
    <property type="entry name" value="TrpG-trpC-trpF"/>
    <property type="match status" value="1"/>
</dbReference>
<evidence type="ECO:0000259" key="19">
    <source>
        <dbReference type="Pfam" id="PF00218"/>
    </source>
</evidence>
<dbReference type="PANTHER" id="PTHR22854:SF2">
    <property type="entry name" value="INDOLE-3-GLYCEROL-PHOSPHATE SYNTHASE"/>
    <property type="match status" value="1"/>
</dbReference>
<dbReference type="GO" id="GO:0000162">
    <property type="term" value="P:L-tryptophan biosynthetic process"/>
    <property type="evidence" value="ECO:0007669"/>
    <property type="project" value="UniProtKB-UniRule"/>
</dbReference>
<keyword evidence="7 16" id="KW-0028">Amino-acid biosynthesis</keyword>
<feature type="compositionally biased region" description="Polar residues" evidence="17">
    <location>
        <begin position="839"/>
        <end position="851"/>
    </location>
</feature>
<dbReference type="PROSITE" id="PS51273">
    <property type="entry name" value="GATASE_TYPE_1"/>
    <property type="match status" value="1"/>
</dbReference>
<dbReference type="OrthoDB" id="524799at2759"/>
<dbReference type="SUPFAM" id="SSF51366">
    <property type="entry name" value="Ribulose-phoshate binding barrel"/>
    <property type="match status" value="2"/>
</dbReference>
<dbReference type="InterPro" id="IPR006221">
    <property type="entry name" value="TrpG/PapA_dom"/>
</dbReference>
<dbReference type="PROSITE" id="PS00614">
    <property type="entry name" value="IGPS"/>
    <property type="match status" value="1"/>
</dbReference>
<dbReference type="PRINTS" id="PR00097">
    <property type="entry name" value="ANTSNTHASEII"/>
</dbReference>
<dbReference type="PRINTS" id="PR00096">
    <property type="entry name" value="GATASE"/>
</dbReference>
<dbReference type="GO" id="GO:0004640">
    <property type="term" value="F:phosphoribosylanthranilate isomerase activity"/>
    <property type="evidence" value="ECO:0007669"/>
    <property type="project" value="UniProtKB-UniRule"/>
</dbReference>
<gene>
    <name evidence="21" type="ORF">PNOK_0122400</name>
</gene>
<dbReference type="InterPro" id="IPR045186">
    <property type="entry name" value="Indole-3-glycerol_P_synth"/>
</dbReference>
<feature type="compositionally biased region" description="Polar residues" evidence="17">
    <location>
        <begin position="730"/>
        <end position="747"/>
    </location>
</feature>
<keyword evidence="12 16" id="KW-0413">Isomerase</keyword>
<comment type="pathway">
    <text evidence="6 16">Amino-acid biosynthesis; L-tryptophan biosynthesis; L-tryptophan from chorismate: step 1/5.</text>
</comment>
<keyword evidence="10" id="KW-0315">Glutamine amidotransferase</keyword>
<dbReference type="Proteomes" id="UP000217199">
    <property type="component" value="Unassembled WGS sequence"/>
</dbReference>
<dbReference type="FunCoup" id="A0A286UX44">
    <property type="interactions" value="90"/>
</dbReference>
<comment type="pathway">
    <text evidence="4 16">Amino-acid biosynthesis; L-tryptophan biosynthesis; L-tryptophan from chorismate: step 3/5.</text>
</comment>
<comment type="caution">
    <text evidence="21">The sequence shown here is derived from an EMBL/GenBank/DDBJ whole genome shotgun (WGS) entry which is preliminary data.</text>
</comment>
<organism evidence="21 22">
    <name type="scientific">Pyrrhoderma noxium</name>
    <dbReference type="NCBI Taxonomy" id="2282107"/>
    <lineage>
        <taxon>Eukaryota</taxon>
        <taxon>Fungi</taxon>
        <taxon>Dikarya</taxon>
        <taxon>Basidiomycota</taxon>
        <taxon>Agaricomycotina</taxon>
        <taxon>Agaricomycetes</taxon>
        <taxon>Hymenochaetales</taxon>
        <taxon>Hymenochaetaceae</taxon>
        <taxon>Pyrrhoderma</taxon>
    </lineage>
</organism>
<comment type="catalytic activity">
    <reaction evidence="1 16">
        <text>N-(5-phospho-beta-D-ribosyl)anthranilate = 1-(2-carboxyphenylamino)-1-deoxy-D-ribulose 5-phosphate</text>
        <dbReference type="Rhea" id="RHEA:21540"/>
        <dbReference type="ChEBI" id="CHEBI:18277"/>
        <dbReference type="ChEBI" id="CHEBI:58613"/>
        <dbReference type="EC" id="5.3.1.24"/>
    </reaction>
</comment>
<dbReference type="InterPro" id="IPR001240">
    <property type="entry name" value="PRAI_dom"/>
</dbReference>
<evidence type="ECO:0000259" key="20">
    <source>
        <dbReference type="Pfam" id="PF00697"/>
    </source>
</evidence>
<comment type="pathway">
    <text evidence="5 16">Amino-acid biosynthesis; L-tryptophan biosynthesis; L-tryptophan from chorismate: step 4/5.</text>
</comment>
<dbReference type="InterPro" id="IPR011060">
    <property type="entry name" value="RibuloseP-bd_barrel"/>
</dbReference>
<evidence type="ECO:0000256" key="1">
    <source>
        <dbReference type="ARBA" id="ARBA00001164"/>
    </source>
</evidence>
<dbReference type="InterPro" id="IPR017926">
    <property type="entry name" value="GATASE"/>
</dbReference>
<keyword evidence="22" id="KW-1185">Reference proteome</keyword>
<evidence type="ECO:0000256" key="10">
    <source>
        <dbReference type="ARBA" id="ARBA00022962"/>
    </source>
</evidence>
<feature type="domain" description="Indole-3-glycerol phosphate synthase" evidence="19">
    <location>
        <begin position="246"/>
        <end position="510"/>
    </location>
</feature>
<evidence type="ECO:0000256" key="3">
    <source>
        <dbReference type="ARBA" id="ARBA00003272"/>
    </source>
</evidence>
<feature type="region of interest" description="Disordered" evidence="17">
    <location>
        <begin position="839"/>
        <end position="869"/>
    </location>
</feature>
<dbReference type="GO" id="GO:0004425">
    <property type="term" value="F:indole-3-glycerol-phosphate synthase activity"/>
    <property type="evidence" value="ECO:0007669"/>
    <property type="project" value="UniProtKB-UniRule"/>
</dbReference>
<dbReference type="Gene3D" id="3.20.20.70">
    <property type="entry name" value="Aldolase class I"/>
    <property type="match status" value="2"/>
</dbReference>
<comment type="function">
    <text evidence="3 16">Trifunctional enzyme bearing the Gln amidotransferase (GATase) domain of anthranilate synthase, indole-glycerolphosphate synthase, and phosphoribosylanthranilate isomerase activities.</text>
</comment>
<dbReference type="AlphaFoldDB" id="A0A286UX44"/>
<evidence type="ECO:0000256" key="17">
    <source>
        <dbReference type="SAM" id="MobiDB-lite"/>
    </source>
</evidence>
<dbReference type="Pfam" id="PF00117">
    <property type="entry name" value="GATase"/>
    <property type="match status" value="1"/>
</dbReference>
<dbReference type="STRING" id="2282107.A0A286UX44"/>
<dbReference type="InterPro" id="IPR013798">
    <property type="entry name" value="Indole-3-glycerol_P_synth_dom"/>
</dbReference>
<dbReference type="EC" id="4.1.1.48" evidence="16"/>
<dbReference type="EC" id="4.1.3.27" evidence="16"/>
<dbReference type="UniPathway" id="UPA00035">
    <property type="reaction ID" value="UER00040"/>
</dbReference>
<evidence type="ECO:0000256" key="11">
    <source>
        <dbReference type="ARBA" id="ARBA00023141"/>
    </source>
</evidence>
<dbReference type="InterPro" id="IPR029062">
    <property type="entry name" value="Class_I_gatase-like"/>
</dbReference>
<keyword evidence="9 16" id="KW-0822">Tryptophan biosynthesis</keyword>
<proteinExistence type="inferred from homology"/>
<reference evidence="21 22" key="1">
    <citation type="journal article" date="2017" name="Mol. Ecol.">
        <title>Comparative and population genomic landscape of Phellinus noxius: A hypervariable fungus causing root rot in trees.</title>
        <authorList>
            <person name="Chung C.L."/>
            <person name="Lee T.J."/>
            <person name="Akiba M."/>
            <person name="Lee H.H."/>
            <person name="Kuo T.H."/>
            <person name="Liu D."/>
            <person name="Ke H.M."/>
            <person name="Yokoi T."/>
            <person name="Roa M.B."/>
            <person name="Lu M.J."/>
            <person name="Chang Y.Y."/>
            <person name="Ann P.J."/>
            <person name="Tsai J.N."/>
            <person name="Chen C.Y."/>
            <person name="Tzean S.S."/>
            <person name="Ota Y."/>
            <person name="Hattori T."/>
            <person name="Sahashi N."/>
            <person name="Liou R.F."/>
            <person name="Kikuchi T."/>
            <person name="Tsai I.J."/>
        </authorList>
    </citation>
    <scope>NUCLEOTIDE SEQUENCE [LARGE SCALE GENOMIC DNA]</scope>
    <source>
        <strain evidence="21 22">FFPRI411160</strain>
    </source>
</reference>
<dbReference type="CDD" id="cd00331">
    <property type="entry name" value="IGPS"/>
    <property type="match status" value="1"/>
</dbReference>
<dbReference type="Gene3D" id="3.40.50.880">
    <property type="match status" value="1"/>
</dbReference>
<evidence type="ECO:0000256" key="13">
    <source>
        <dbReference type="ARBA" id="ARBA00023239"/>
    </source>
</evidence>
<keyword evidence="14" id="KW-0511">Multifunctional enzyme</keyword>
<evidence type="ECO:0000256" key="15">
    <source>
        <dbReference type="ARBA" id="ARBA00047683"/>
    </source>
</evidence>
<dbReference type="CDD" id="cd00405">
    <property type="entry name" value="PRAI"/>
    <property type="match status" value="1"/>
</dbReference>
<name>A0A286UX44_9AGAM</name>
<dbReference type="Pfam" id="PF00697">
    <property type="entry name" value="PRAI"/>
    <property type="match status" value="2"/>
</dbReference>
<dbReference type="InterPro" id="IPR001468">
    <property type="entry name" value="Indole-3-GlycerolPSynthase_CS"/>
</dbReference>
<accession>A0A286UX44</accession>
<protein>
    <recommendedName>
        <fullName evidence="16">Multifunctional tryptophan biosynthesis protein</fullName>
    </recommendedName>
    <domain>
        <recommendedName>
            <fullName evidence="16">Anthranilate synthase component 2</fullName>
            <shortName evidence="16">AS</shortName>
            <ecNumber evidence="16">4.1.3.27</ecNumber>
        </recommendedName>
        <alternativeName>
            <fullName evidence="16">Anthranilate synthase, glutamine amidotransferase component</fullName>
        </alternativeName>
    </domain>
    <domain>
        <recommendedName>
            <fullName evidence="16">Indole-3-glycerol phosphate synthase</fullName>
            <shortName evidence="16">IGPS</shortName>
            <ecNumber evidence="16">4.1.1.48</ecNumber>
        </recommendedName>
    </domain>
    <domain>
        <recommendedName>
            <fullName evidence="16">N-(5'-phosphoribosyl)anthranilate isomerase</fullName>
            <shortName evidence="16">PRAI</shortName>
            <ecNumber evidence="16">5.3.1.24</ecNumber>
        </recommendedName>
    </domain>
</protein>
<evidence type="ECO:0000256" key="6">
    <source>
        <dbReference type="ARBA" id="ARBA00004873"/>
    </source>
</evidence>
<dbReference type="HAMAP" id="MF_00135">
    <property type="entry name" value="PRAI"/>
    <property type="match status" value="1"/>
</dbReference>
<feature type="domain" description="Glutamine amidotransferase" evidence="18">
    <location>
        <begin position="14"/>
        <end position="198"/>
    </location>
</feature>
<dbReference type="GO" id="GO:0004049">
    <property type="term" value="F:anthranilate synthase activity"/>
    <property type="evidence" value="ECO:0007669"/>
    <property type="project" value="UniProtKB-UniRule"/>
</dbReference>
<keyword evidence="11 16" id="KW-0057">Aromatic amino acid biosynthesis</keyword>
<dbReference type="EMBL" id="NBII01000001">
    <property type="protein sequence ID" value="PAV24156.1"/>
    <property type="molecule type" value="Genomic_DNA"/>
</dbReference>
<evidence type="ECO:0000256" key="5">
    <source>
        <dbReference type="ARBA" id="ARBA00004696"/>
    </source>
</evidence>
<dbReference type="FunFam" id="3.40.50.880:FF:000031">
    <property type="entry name" value="Multifunctional tryptophan biosynthesis protein"/>
    <property type="match status" value="1"/>
</dbReference>
<feature type="region of interest" description="Disordered" evidence="17">
    <location>
        <begin position="730"/>
        <end position="759"/>
    </location>
</feature>
<dbReference type="SUPFAM" id="SSF52317">
    <property type="entry name" value="Class I glutamine amidotransferase-like"/>
    <property type="match status" value="1"/>
</dbReference>
<evidence type="ECO:0000256" key="9">
    <source>
        <dbReference type="ARBA" id="ARBA00022822"/>
    </source>
</evidence>
<dbReference type="FunFam" id="3.20.20.70:FF:000136">
    <property type="entry name" value="Multifunctional tryptophan biosynthesis protein"/>
    <property type="match status" value="1"/>
</dbReference>
<dbReference type="NCBIfam" id="TIGR00566">
    <property type="entry name" value="trpG_papA"/>
    <property type="match status" value="1"/>
</dbReference>